<feature type="transmembrane region" description="Helical" evidence="10">
    <location>
        <begin position="269"/>
        <end position="290"/>
    </location>
</feature>
<comment type="caution">
    <text evidence="10">Lacks conserved residue(s) required for the propagation of feature annotation.</text>
</comment>
<dbReference type="PANTHER" id="PTHR21137">
    <property type="entry name" value="ODORANT RECEPTOR"/>
    <property type="match status" value="1"/>
</dbReference>
<keyword evidence="12" id="KW-1185">Reference proteome</keyword>
<keyword evidence="6 10" id="KW-1133">Transmembrane helix</keyword>
<evidence type="ECO:0000256" key="8">
    <source>
        <dbReference type="ARBA" id="ARBA00023170"/>
    </source>
</evidence>
<dbReference type="InterPro" id="IPR004117">
    <property type="entry name" value="7tm6_olfct_rcpt"/>
</dbReference>
<comment type="subcellular location">
    <subcellularLocation>
        <location evidence="1 10">Cell membrane</location>
        <topology evidence="1 10">Multi-pass membrane protein</topology>
    </subcellularLocation>
</comment>
<comment type="caution">
    <text evidence="11">The sequence shown here is derived from an EMBL/GenBank/DDBJ whole genome shotgun (WGS) entry which is preliminary data.</text>
</comment>
<evidence type="ECO:0000256" key="3">
    <source>
        <dbReference type="ARBA" id="ARBA00022606"/>
    </source>
</evidence>
<dbReference type="GO" id="GO:0005549">
    <property type="term" value="F:odorant binding"/>
    <property type="evidence" value="ECO:0007669"/>
    <property type="project" value="InterPro"/>
</dbReference>
<comment type="similarity">
    <text evidence="10">Belongs to the insect chemoreceptor superfamily. Heteromeric odorant receptor channel (TC 1.A.69) family.</text>
</comment>
<dbReference type="EMBL" id="JACSEA010000013">
    <property type="protein sequence ID" value="KAF7386887.1"/>
    <property type="molecule type" value="Genomic_DNA"/>
</dbReference>
<protein>
    <recommendedName>
        <fullName evidence="10">Odorant receptor</fullName>
    </recommendedName>
</protein>
<keyword evidence="5 10" id="KW-0552">Olfaction</keyword>
<evidence type="ECO:0000256" key="4">
    <source>
        <dbReference type="ARBA" id="ARBA00022692"/>
    </source>
</evidence>
<name>A0A834JFI6_VESVU</name>
<dbReference type="GO" id="GO:0004984">
    <property type="term" value="F:olfactory receptor activity"/>
    <property type="evidence" value="ECO:0007669"/>
    <property type="project" value="InterPro"/>
</dbReference>
<organism evidence="11 12">
    <name type="scientific">Vespula vulgaris</name>
    <name type="common">Yellow jacket</name>
    <name type="synonym">Wasp</name>
    <dbReference type="NCBI Taxonomy" id="7454"/>
    <lineage>
        <taxon>Eukaryota</taxon>
        <taxon>Metazoa</taxon>
        <taxon>Ecdysozoa</taxon>
        <taxon>Arthropoda</taxon>
        <taxon>Hexapoda</taxon>
        <taxon>Insecta</taxon>
        <taxon>Pterygota</taxon>
        <taxon>Neoptera</taxon>
        <taxon>Endopterygota</taxon>
        <taxon>Hymenoptera</taxon>
        <taxon>Apocrita</taxon>
        <taxon>Aculeata</taxon>
        <taxon>Vespoidea</taxon>
        <taxon>Vespidae</taxon>
        <taxon>Vespinae</taxon>
        <taxon>Vespula</taxon>
    </lineage>
</organism>
<dbReference type="AlphaFoldDB" id="A0A834JFI6"/>
<gene>
    <name evidence="11" type="ORF">HZH66_011339</name>
</gene>
<evidence type="ECO:0000256" key="7">
    <source>
        <dbReference type="ARBA" id="ARBA00023136"/>
    </source>
</evidence>
<dbReference type="GO" id="GO:0005886">
    <property type="term" value="C:plasma membrane"/>
    <property type="evidence" value="ECO:0007669"/>
    <property type="project" value="UniProtKB-SubCell"/>
</dbReference>
<feature type="transmembrane region" description="Helical" evidence="10">
    <location>
        <begin position="32"/>
        <end position="51"/>
    </location>
</feature>
<sequence>MLKKDRYLSVTITRIFMKFIGFWYVETWREQMFLHLALGYAILAICFAIVVEVVDLYHCLGDFYALTYNLCATMLLIMILVKFGNFIYYRSIVLKLIRYAEDNFWKIKYDEINAKILEEYDKRGVLMTFTFTLIVQLASFNYIIAPIFENIGRNETDRVLPFKLWVNLPIKVTPYYEITYTIQSLSTFHSGICTFCFDNFICTFNIHVAAQLKILAHRLEMISERYINSMMNDTSMPIEKASELALIDLRDCVLQHRELISYINEMERAFTVILFGQLTLSSLVICFGGFQFLAAKVLVRKCIFAIYFAGSLSQLLIYTWTCNDIIVQSSGLSEAVYNSRWYLVPNEGKGKALKYGVSMIMLRSRRPCALTAGGFAVMSLETFTGILSSSMSYFTLLRQMSEEE</sequence>
<keyword evidence="3 10" id="KW-0716">Sensory transduction</keyword>
<dbReference type="GO" id="GO:0007165">
    <property type="term" value="P:signal transduction"/>
    <property type="evidence" value="ECO:0007669"/>
    <property type="project" value="UniProtKB-KW"/>
</dbReference>
<evidence type="ECO:0000256" key="9">
    <source>
        <dbReference type="ARBA" id="ARBA00023224"/>
    </source>
</evidence>
<proteinExistence type="inferred from homology"/>
<evidence type="ECO:0000313" key="12">
    <source>
        <dbReference type="Proteomes" id="UP000614350"/>
    </source>
</evidence>
<dbReference type="Proteomes" id="UP000614350">
    <property type="component" value="Unassembled WGS sequence"/>
</dbReference>
<dbReference type="PANTHER" id="PTHR21137:SF3">
    <property type="entry name" value="ODORANT RECEPTOR 30A-RELATED"/>
    <property type="match status" value="1"/>
</dbReference>
<dbReference type="Pfam" id="PF02949">
    <property type="entry name" value="7tm_6"/>
    <property type="match status" value="1"/>
</dbReference>
<keyword evidence="2" id="KW-1003">Cell membrane</keyword>
<feature type="transmembrane region" description="Helical" evidence="10">
    <location>
        <begin position="302"/>
        <end position="320"/>
    </location>
</feature>
<evidence type="ECO:0000256" key="6">
    <source>
        <dbReference type="ARBA" id="ARBA00022989"/>
    </source>
</evidence>
<evidence type="ECO:0000256" key="1">
    <source>
        <dbReference type="ARBA" id="ARBA00004651"/>
    </source>
</evidence>
<reference evidence="11" key="1">
    <citation type="journal article" date="2020" name="G3 (Bethesda)">
        <title>High-Quality Assemblies for Three Invasive Social Wasps from the &lt;i&gt;Vespula&lt;/i&gt; Genus.</title>
        <authorList>
            <person name="Harrop T.W.R."/>
            <person name="Guhlin J."/>
            <person name="McLaughlin G.M."/>
            <person name="Permina E."/>
            <person name="Stockwell P."/>
            <person name="Gilligan J."/>
            <person name="Le Lec M.F."/>
            <person name="Gruber M.A.M."/>
            <person name="Quinn O."/>
            <person name="Lovegrove M."/>
            <person name="Duncan E.J."/>
            <person name="Remnant E.J."/>
            <person name="Van Eeckhoven J."/>
            <person name="Graham B."/>
            <person name="Knapp R.A."/>
            <person name="Langford K.W."/>
            <person name="Kronenberg Z."/>
            <person name="Press M.O."/>
            <person name="Eacker S.M."/>
            <person name="Wilson-Rankin E.E."/>
            <person name="Purcell J."/>
            <person name="Lester P.J."/>
            <person name="Dearden P.K."/>
        </authorList>
    </citation>
    <scope>NUCLEOTIDE SEQUENCE</scope>
    <source>
        <strain evidence="11">Marl-1</strain>
    </source>
</reference>
<evidence type="ECO:0000256" key="5">
    <source>
        <dbReference type="ARBA" id="ARBA00022725"/>
    </source>
</evidence>
<keyword evidence="8 10" id="KW-0675">Receptor</keyword>
<feature type="transmembrane region" description="Helical" evidence="10">
    <location>
        <begin position="125"/>
        <end position="148"/>
    </location>
</feature>
<feature type="transmembrane region" description="Helical" evidence="10">
    <location>
        <begin position="63"/>
        <end position="88"/>
    </location>
</feature>
<accession>A0A834JFI6</accession>
<keyword evidence="4 10" id="KW-0812">Transmembrane</keyword>
<evidence type="ECO:0000313" key="11">
    <source>
        <dbReference type="EMBL" id="KAF7386887.1"/>
    </source>
</evidence>
<evidence type="ECO:0000256" key="10">
    <source>
        <dbReference type="RuleBase" id="RU351113"/>
    </source>
</evidence>
<evidence type="ECO:0000256" key="2">
    <source>
        <dbReference type="ARBA" id="ARBA00022475"/>
    </source>
</evidence>
<keyword evidence="9 10" id="KW-0807">Transducer</keyword>
<keyword evidence="7 10" id="KW-0472">Membrane</keyword>